<keyword evidence="4" id="KW-0206">Cytoskeleton</keyword>
<gene>
    <name evidence="5" type="ORF">NTJ_05294</name>
</gene>
<dbReference type="EMBL" id="AP028911">
    <property type="protein sequence ID" value="BES92485.1"/>
    <property type="molecule type" value="Genomic_DNA"/>
</dbReference>
<dbReference type="Pfam" id="PF12554">
    <property type="entry name" value="MOZART1"/>
    <property type="match status" value="1"/>
</dbReference>
<evidence type="ECO:0000256" key="3">
    <source>
        <dbReference type="ARBA" id="ARBA00022490"/>
    </source>
</evidence>
<evidence type="ECO:0000256" key="2">
    <source>
        <dbReference type="ARBA" id="ARBA00011015"/>
    </source>
</evidence>
<dbReference type="PANTHER" id="PTHR28520">
    <property type="entry name" value="MITOTIC-SPINDLE ORGANIZING PROTEIN 1"/>
    <property type="match status" value="1"/>
</dbReference>
<comment type="similarity">
    <text evidence="2">Belongs to the MOZART1 family.</text>
</comment>
<evidence type="ECO:0000313" key="5">
    <source>
        <dbReference type="EMBL" id="BES92485.1"/>
    </source>
</evidence>
<reference evidence="5 6" key="1">
    <citation type="submission" date="2023-09" db="EMBL/GenBank/DDBJ databases">
        <title>Nesidiocoris tenuis whole genome shotgun sequence.</title>
        <authorList>
            <person name="Shibata T."/>
            <person name="Shimoda M."/>
            <person name="Kobayashi T."/>
            <person name="Uehara T."/>
        </authorList>
    </citation>
    <scope>NUCLEOTIDE SEQUENCE [LARGE SCALE GENOMIC DNA]</scope>
    <source>
        <strain evidence="5 6">Japan</strain>
    </source>
</reference>
<dbReference type="PANTHER" id="PTHR28520:SF2">
    <property type="entry name" value="MITOTIC-SPINDLE ORGANIZING PROTEIN 1"/>
    <property type="match status" value="1"/>
</dbReference>
<dbReference type="InterPro" id="IPR022214">
    <property type="entry name" value="MZT1"/>
</dbReference>
<evidence type="ECO:0000256" key="1">
    <source>
        <dbReference type="ARBA" id="ARBA00004267"/>
    </source>
</evidence>
<proteinExistence type="inferred from homology"/>
<sequence>MPENHESVNGVDNETDSAKTMFKAIKEISDTLETNLDAESLRICLRLINLGMNPETLSKIVLDVRKEVQHYRTKKRFSASNLDGQDETA</sequence>
<evidence type="ECO:0000313" key="6">
    <source>
        <dbReference type="Proteomes" id="UP001307889"/>
    </source>
</evidence>
<protein>
    <submittedName>
        <fullName evidence="5">Mitotic spindle organizing protein 1</fullName>
    </submittedName>
</protein>
<dbReference type="Proteomes" id="UP001307889">
    <property type="component" value="Chromosome 3"/>
</dbReference>
<evidence type="ECO:0000256" key="4">
    <source>
        <dbReference type="ARBA" id="ARBA00023212"/>
    </source>
</evidence>
<organism evidence="5 6">
    <name type="scientific">Nesidiocoris tenuis</name>
    <dbReference type="NCBI Taxonomy" id="355587"/>
    <lineage>
        <taxon>Eukaryota</taxon>
        <taxon>Metazoa</taxon>
        <taxon>Ecdysozoa</taxon>
        <taxon>Arthropoda</taxon>
        <taxon>Hexapoda</taxon>
        <taxon>Insecta</taxon>
        <taxon>Pterygota</taxon>
        <taxon>Neoptera</taxon>
        <taxon>Paraneoptera</taxon>
        <taxon>Hemiptera</taxon>
        <taxon>Heteroptera</taxon>
        <taxon>Panheteroptera</taxon>
        <taxon>Cimicomorpha</taxon>
        <taxon>Miridae</taxon>
        <taxon>Dicyphina</taxon>
        <taxon>Nesidiocoris</taxon>
    </lineage>
</organism>
<accession>A0ABN7AJP6</accession>
<name>A0ABN7AJP6_9HEMI</name>
<keyword evidence="6" id="KW-1185">Reference proteome</keyword>
<keyword evidence="3" id="KW-0963">Cytoplasm</keyword>
<comment type="subcellular location">
    <subcellularLocation>
        <location evidence="1">Cytoplasm</location>
        <location evidence="1">Cytoskeleton</location>
        <location evidence="1">Microtubule organizing center</location>
    </subcellularLocation>
</comment>